<feature type="chain" id="PRO_5023080213" evidence="1">
    <location>
        <begin position="21"/>
        <end position="534"/>
    </location>
</feature>
<dbReference type="InterPro" id="IPR025115">
    <property type="entry name" value="DUF4034"/>
</dbReference>
<dbReference type="EMBL" id="VTFT01000001">
    <property type="protein sequence ID" value="TYT25192.1"/>
    <property type="molecule type" value="Genomic_DNA"/>
</dbReference>
<evidence type="ECO:0000259" key="2">
    <source>
        <dbReference type="Pfam" id="PF13226"/>
    </source>
</evidence>
<evidence type="ECO:0000313" key="4">
    <source>
        <dbReference type="Proteomes" id="UP000324973"/>
    </source>
</evidence>
<dbReference type="RefSeq" id="WP_149101741.1">
    <property type="nucleotide sequence ID" value="NZ_VTFT01000001.1"/>
</dbReference>
<dbReference type="OrthoDB" id="6020252at2"/>
<name>A0A5D4XQI1_9GAMM</name>
<dbReference type="AlphaFoldDB" id="A0A5D4XQI1"/>
<proteinExistence type="predicted"/>
<sequence length="534" mass="59520">MGTGWWAAALAAVAWTGALAQEPADGRAEQAAVEAESAFAAIPEPWRAYYRDAAEADLVEDRLQRCLAYPDLPGNRWPDGHADAHCRFHALEPLDVRTIEAYLAAGDAAALDRLLDEMLDRHYSAQEFGEDIDVALEALHDASAETDLLTSRWLELAPDSAYANLARASHLRQAAWSARGGAWARETPRESFQRMERFAEQALPLYREAIRIEPRLLPAYAGLLNLGILTSRDDLQREAIAGAQAQDPGCVEMARQRMNALEPRWGGSYEEMLSFGAELSRHLPRRPQLAIHVAAPYADRGDVLVSEDAFTRETVAILEAAVRIGSNEGALRQAANVVLNLPASEGGADHWKGVAMLLQEHRFNETSAWAHRQIGWQLLRLDPQWALRHAQRAEALDPEDAFGQYLLGAGYRRTHRFEQAEQHYLAAAADAVQRRGSLVELSMMLLYGGGAEREQAAAKAKPHIDRLLDEYPDEGAAWAMRLDQSVITDAYVDLEVVREFLRHANRDDPWQAQRAEQLETELGEQGVPAERWRP</sequence>
<feature type="domain" description="DUF4034" evidence="2">
    <location>
        <begin position="102"/>
        <end position="226"/>
    </location>
</feature>
<reference evidence="3 4" key="1">
    <citation type="submission" date="2019-08" db="EMBL/GenBank/DDBJ databases">
        <title>Luteimonas viscosus sp. nov., isolated from soil of a sunflower field.</title>
        <authorList>
            <person name="Jianli Z."/>
            <person name="Ying Z."/>
        </authorList>
    </citation>
    <scope>NUCLEOTIDE SEQUENCE [LARGE SCALE GENOMIC DNA]</scope>
    <source>
        <strain evidence="3 4">XBU10</strain>
    </source>
</reference>
<dbReference type="Gene3D" id="1.25.40.10">
    <property type="entry name" value="Tetratricopeptide repeat domain"/>
    <property type="match status" value="1"/>
</dbReference>
<dbReference type="Proteomes" id="UP000324973">
    <property type="component" value="Unassembled WGS sequence"/>
</dbReference>
<feature type="signal peptide" evidence="1">
    <location>
        <begin position="1"/>
        <end position="20"/>
    </location>
</feature>
<keyword evidence="1" id="KW-0732">Signal</keyword>
<gene>
    <name evidence="3" type="ORF">FZO89_02265</name>
</gene>
<comment type="caution">
    <text evidence="3">The sequence shown here is derived from an EMBL/GenBank/DDBJ whole genome shotgun (WGS) entry which is preliminary data.</text>
</comment>
<dbReference type="InterPro" id="IPR011990">
    <property type="entry name" value="TPR-like_helical_dom_sf"/>
</dbReference>
<evidence type="ECO:0000256" key="1">
    <source>
        <dbReference type="SAM" id="SignalP"/>
    </source>
</evidence>
<dbReference type="Pfam" id="PF13226">
    <property type="entry name" value="DUF4034"/>
    <property type="match status" value="1"/>
</dbReference>
<protein>
    <submittedName>
        <fullName evidence="3">DUF4034 domain-containing protein</fullName>
    </submittedName>
</protein>
<accession>A0A5D4XQI1</accession>
<evidence type="ECO:0000313" key="3">
    <source>
        <dbReference type="EMBL" id="TYT25192.1"/>
    </source>
</evidence>
<keyword evidence="4" id="KW-1185">Reference proteome</keyword>
<dbReference type="SUPFAM" id="SSF48452">
    <property type="entry name" value="TPR-like"/>
    <property type="match status" value="1"/>
</dbReference>
<organism evidence="3 4">
    <name type="scientific">Luteimonas viscosa</name>
    <dbReference type="NCBI Taxonomy" id="1132694"/>
    <lineage>
        <taxon>Bacteria</taxon>
        <taxon>Pseudomonadati</taxon>
        <taxon>Pseudomonadota</taxon>
        <taxon>Gammaproteobacteria</taxon>
        <taxon>Lysobacterales</taxon>
        <taxon>Lysobacteraceae</taxon>
        <taxon>Luteimonas</taxon>
    </lineage>
</organism>